<organism evidence="3 4">
    <name type="scientific">Saponaria officinalis</name>
    <name type="common">Common soapwort</name>
    <name type="synonym">Lychnis saponaria</name>
    <dbReference type="NCBI Taxonomy" id="3572"/>
    <lineage>
        <taxon>Eukaryota</taxon>
        <taxon>Viridiplantae</taxon>
        <taxon>Streptophyta</taxon>
        <taxon>Embryophyta</taxon>
        <taxon>Tracheophyta</taxon>
        <taxon>Spermatophyta</taxon>
        <taxon>Magnoliopsida</taxon>
        <taxon>eudicotyledons</taxon>
        <taxon>Gunneridae</taxon>
        <taxon>Pentapetalae</taxon>
        <taxon>Caryophyllales</taxon>
        <taxon>Caryophyllaceae</taxon>
        <taxon>Caryophylleae</taxon>
        <taxon>Saponaria</taxon>
    </lineage>
</organism>
<comment type="caution">
    <text evidence="3">The sequence shown here is derived from an EMBL/GenBank/DDBJ whole genome shotgun (WGS) entry which is preliminary data.</text>
</comment>
<feature type="domain" description="DUF4378" evidence="2">
    <location>
        <begin position="583"/>
        <end position="725"/>
    </location>
</feature>
<dbReference type="AlphaFoldDB" id="A0AAW1J9U6"/>
<evidence type="ECO:0000256" key="1">
    <source>
        <dbReference type="SAM" id="MobiDB-lite"/>
    </source>
</evidence>
<reference evidence="3" key="1">
    <citation type="submission" date="2024-03" db="EMBL/GenBank/DDBJ databases">
        <title>WGS assembly of Saponaria officinalis var. Norfolk2.</title>
        <authorList>
            <person name="Jenkins J."/>
            <person name="Shu S."/>
            <person name="Grimwood J."/>
            <person name="Barry K."/>
            <person name="Goodstein D."/>
            <person name="Schmutz J."/>
            <person name="Leebens-Mack J."/>
            <person name="Osbourn A."/>
        </authorList>
    </citation>
    <scope>NUCLEOTIDE SEQUENCE [LARGE SCALE GENOMIC DNA]</scope>
    <source>
        <strain evidence="3">JIC</strain>
    </source>
</reference>
<keyword evidence="4" id="KW-1185">Reference proteome</keyword>
<feature type="compositionally biased region" description="Polar residues" evidence="1">
    <location>
        <begin position="108"/>
        <end position="123"/>
    </location>
</feature>
<dbReference type="PANTHER" id="PTHR46836">
    <property type="entry name" value="AFADIN"/>
    <property type="match status" value="1"/>
</dbReference>
<proteinExistence type="predicted"/>
<evidence type="ECO:0000313" key="3">
    <source>
        <dbReference type="EMBL" id="KAK9699481.1"/>
    </source>
</evidence>
<protein>
    <recommendedName>
        <fullName evidence="2">DUF4378 domain-containing protein</fullName>
    </recommendedName>
</protein>
<dbReference type="EMBL" id="JBDFQZ010000008">
    <property type="protein sequence ID" value="KAK9699481.1"/>
    <property type="molecule type" value="Genomic_DNA"/>
</dbReference>
<name>A0AAW1J9U6_SAPOF</name>
<feature type="region of interest" description="Disordered" evidence="1">
    <location>
        <begin position="483"/>
        <end position="502"/>
    </location>
</feature>
<feature type="compositionally biased region" description="Basic and acidic residues" evidence="1">
    <location>
        <begin position="125"/>
        <end position="137"/>
    </location>
</feature>
<dbReference type="PANTHER" id="PTHR46836:SF7">
    <property type="entry name" value="PHOSPHATIDYLINOSITOL N-ACETYGLUCOSAMINLYTRANSFERASE SUBUNIT P-LIKE PROTEIN"/>
    <property type="match status" value="1"/>
</dbReference>
<dbReference type="InterPro" id="IPR025486">
    <property type="entry name" value="DUF4378"/>
</dbReference>
<dbReference type="Proteomes" id="UP001443914">
    <property type="component" value="Unassembled WGS sequence"/>
</dbReference>
<evidence type="ECO:0000313" key="4">
    <source>
        <dbReference type="Proteomes" id="UP001443914"/>
    </source>
</evidence>
<feature type="region of interest" description="Disordered" evidence="1">
    <location>
        <begin position="102"/>
        <end position="162"/>
    </location>
</feature>
<accession>A0AAW1J9U6</accession>
<dbReference type="Pfam" id="PF14309">
    <property type="entry name" value="DUF4378"/>
    <property type="match status" value="1"/>
</dbReference>
<gene>
    <name evidence="3" type="ORF">RND81_08G176200</name>
</gene>
<sequence length="765" mass="85867">MTTERNTSSVLAKLMGIDRPLPSRKTRGRRRVLSENYLRDVSSVIHVEKSVLNANASVFDMDDDGDHDMFEEAVESSEILACGNAVSGLNDFCRDTRMTSKRNEETFSPRTPSSHLVVSSATRVSEAEKKKSSESHLKQPRSSRNINSGIFSGSTNKRQKTVSGVTNIGLGLQERRKTRLRDNGMKSTVSEIVSSKEIAKQVTNQVKHSVWHSCIKALKSEGRVDNRDADECGEISPSAKHLMDSEIRCEALSSDPTKRSEAKNTLKTKKTRFESRRASKYFLRKPQDQIKFVGTPRSNTLNAEDGNSRTLVSSNVYRCQVTSARFLSAPTLFPSAWVPRTKERRFSLDRNWCSRSGNQDGNLCNESSVDNLGDDKRSVLTIDAAKVKEESTIAVFSDTESQTCRKVCEILNVKADGHFSQGISLVAIRRDSFPSNVNTNEVTLDEKMIMCSKLQREQLPIKASKNDLFDDAAPSQNDFVLKHERKSTSPPGSPVSSLEGPEACRPRLNVTVNSKETSIPHCLDDDSLGLQPRLHFLEALSTESGSEGPGMAVSSDVSDGGGSPCCYREDLQISQCTRESCVFSYLVDVLTESGLMTGKLEAENDRRFSGSYVLDPSVFDFLEKKFGKSTAGERSERRLLFDRINIGLVEILQPFVGIQSWRKPVVKRLSVRQSWEFIEEDLWSLLVNQEEESKNDEIEWLDFEEDVKFIVQEIQSLVIDELIEEYLSMEMFNEQVLQKRAYTTLGKTVFFETVCVKIGKLLNFV</sequence>
<feature type="compositionally biased region" description="Polar residues" evidence="1">
    <location>
        <begin position="140"/>
        <end position="162"/>
    </location>
</feature>
<evidence type="ECO:0000259" key="2">
    <source>
        <dbReference type="Pfam" id="PF14309"/>
    </source>
</evidence>